<dbReference type="CDD" id="cd01855">
    <property type="entry name" value="YqeH"/>
    <property type="match status" value="1"/>
</dbReference>
<reference evidence="3" key="2">
    <citation type="submission" date="2023-03" db="EMBL/GenBank/DDBJ databases">
        <authorList>
            <person name="Inwood S.N."/>
            <person name="Skelly J.G."/>
            <person name="Guhlin J."/>
            <person name="Harrop T.W.R."/>
            <person name="Goldson S.G."/>
            <person name="Dearden P.K."/>
        </authorList>
    </citation>
    <scope>NUCLEOTIDE SEQUENCE</scope>
    <source>
        <strain evidence="3">Irish</strain>
        <tissue evidence="3">Whole body</tissue>
    </source>
</reference>
<dbReference type="InterPro" id="IPR027417">
    <property type="entry name" value="P-loop_NTPase"/>
</dbReference>
<proteinExistence type="predicted"/>
<feature type="coiled-coil region" evidence="1">
    <location>
        <begin position="26"/>
        <end position="53"/>
    </location>
</feature>
<protein>
    <recommendedName>
        <fullName evidence="2">G domain-containing protein</fullName>
    </recommendedName>
</protein>
<evidence type="ECO:0000313" key="4">
    <source>
        <dbReference type="Proteomes" id="UP001168990"/>
    </source>
</evidence>
<dbReference type="SUPFAM" id="SSF52540">
    <property type="entry name" value="P-loop containing nucleoside triphosphate hydrolases"/>
    <property type="match status" value="1"/>
</dbReference>
<dbReference type="Gene3D" id="3.40.50.300">
    <property type="entry name" value="P-loop containing nucleotide triphosphate hydrolases"/>
    <property type="match status" value="1"/>
</dbReference>
<accession>A0AA39FUH1</accession>
<dbReference type="PANTHER" id="PTHR46406:SF1">
    <property type="entry name" value="NITRIC OXIDE-ASSOCIATED PROTEIN 1"/>
    <property type="match status" value="1"/>
</dbReference>
<keyword evidence="4" id="KW-1185">Reference proteome</keyword>
<reference evidence="3" key="1">
    <citation type="journal article" date="2023" name="bioRxiv">
        <title>Scaffold-level genome assemblies of two parasitoid biocontrol wasps reveal the parthenogenesis mechanism and an associated novel virus.</title>
        <authorList>
            <person name="Inwood S."/>
            <person name="Skelly J."/>
            <person name="Guhlin J."/>
            <person name="Harrop T."/>
            <person name="Goldson S."/>
            <person name="Dearden P."/>
        </authorList>
    </citation>
    <scope>NUCLEOTIDE SEQUENCE</scope>
    <source>
        <strain evidence="3">Irish</strain>
        <tissue evidence="3">Whole body</tissue>
    </source>
</reference>
<dbReference type="Proteomes" id="UP001168990">
    <property type="component" value="Unassembled WGS sequence"/>
</dbReference>
<name>A0AA39FUH1_9HYME</name>
<comment type="caution">
    <text evidence="3">The sequence shown here is derived from an EMBL/GenBank/DDBJ whole genome shotgun (WGS) entry which is preliminary data.</text>
</comment>
<feature type="coiled-coil region" evidence="1">
    <location>
        <begin position="408"/>
        <end position="435"/>
    </location>
</feature>
<evidence type="ECO:0000313" key="3">
    <source>
        <dbReference type="EMBL" id="KAK0175888.1"/>
    </source>
</evidence>
<dbReference type="EMBL" id="JAQQBS010000001">
    <property type="protein sequence ID" value="KAK0175888.1"/>
    <property type="molecule type" value="Genomic_DNA"/>
</dbReference>
<organism evidence="3 4">
    <name type="scientific">Microctonus aethiopoides</name>
    <dbReference type="NCBI Taxonomy" id="144406"/>
    <lineage>
        <taxon>Eukaryota</taxon>
        <taxon>Metazoa</taxon>
        <taxon>Ecdysozoa</taxon>
        <taxon>Arthropoda</taxon>
        <taxon>Hexapoda</taxon>
        <taxon>Insecta</taxon>
        <taxon>Pterygota</taxon>
        <taxon>Neoptera</taxon>
        <taxon>Endopterygota</taxon>
        <taxon>Hymenoptera</taxon>
        <taxon>Apocrita</taxon>
        <taxon>Ichneumonoidea</taxon>
        <taxon>Braconidae</taxon>
        <taxon>Euphorinae</taxon>
        <taxon>Microctonus</taxon>
    </lineage>
</organism>
<dbReference type="PANTHER" id="PTHR46406">
    <property type="entry name" value="NITRIC OXIDE-ASSOCIATED PROTEIN 1"/>
    <property type="match status" value="1"/>
</dbReference>
<gene>
    <name evidence="3" type="ORF">PV328_000080</name>
</gene>
<dbReference type="InterPro" id="IPR052807">
    <property type="entry name" value="Mito_transl_resp_regulator"/>
</dbReference>
<dbReference type="Pfam" id="PF01926">
    <property type="entry name" value="MMR_HSR1"/>
    <property type="match status" value="1"/>
</dbReference>
<sequence>MHTNNRFLSLRLWRSRNIISTRSIALKYLQNNVDNNESKAEEVVEEVEEVKETVTKPIYMPYSTTDQFKSVEIKDENEDKNIQHNIPLDEKYKKLYESYLLAKESVDTTTPGKNVEDLKARILRIEKRKRPIDNISNVPEDWMNDYEQFKDVTEDESWESYYGTSNPNVPVSSIPCGGCGALLQCQDSAIPGYLPSELFMGLNNSDLKNTICQRCHFMKHYNTTLDVTVSPETYPEILSNIKLRKRKAAVILMIDLTDFPCSIWPDLPKIIGKYTPIFVVGNKVDLLPKDCPKFLENVENSLVSALKESGLGSINIKHVALISGKTGFGVERFITKLHQIWEYKGDVYMIGCTNVGKSTLFNALLQSDYCKVQAVDLIQRATISPWPGTTLNLLKFPILNPVRWRLYQRALRRRAEQLKEQAELAMRKCELTAKRDVTLATLQERIGRTFPTMMSTNKDVQAAYEASRASGKFGINENSDIYKYSRWCYDTPGVIHPDQVLHLLTTEELLLTLPKKIISPRTFIFKPGQTMFLAGLGRIDLINGPEFIRITVFASDPLPVTICHTKNATDIYNELLHTEALVVPKNSLERLKIWPKLDSKEFSMVGISEDESVADVILSSAGWVAMTPKKNEMIDVRAWTPEGRGIYLRKPALLSKSITHRGPRLKSRAAYKYGRQVYTK</sequence>
<evidence type="ECO:0000256" key="1">
    <source>
        <dbReference type="SAM" id="Coils"/>
    </source>
</evidence>
<keyword evidence="1" id="KW-0175">Coiled coil</keyword>
<dbReference type="GO" id="GO:0005525">
    <property type="term" value="F:GTP binding"/>
    <property type="evidence" value="ECO:0007669"/>
    <property type="project" value="InterPro"/>
</dbReference>
<evidence type="ECO:0000259" key="2">
    <source>
        <dbReference type="Pfam" id="PF01926"/>
    </source>
</evidence>
<feature type="domain" description="G" evidence="2">
    <location>
        <begin position="347"/>
        <end position="398"/>
    </location>
</feature>
<dbReference type="AlphaFoldDB" id="A0AA39FUH1"/>
<dbReference type="InterPro" id="IPR006073">
    <property type="entry name" value="GTP-bd"/>
</dbReference>